<evidence type="ECO:0000313" key="2">
    <source>
        <dbReference type="Proteomes" id="UP000597341"/>
    </source>
</evidence>
<proteinExistence type="predicted"/>
<gene>
    <name evidence="1" type="ORF">GCM10011376_02530</name>
</gene>
<sequence length="74" mass="7731">MALTVDSDQKVAVLLSALGKLPPHRGVTFRGRTLGSEFGGEGQVVVTRELTATSRSVAVATENFTVPALHVVIA</sequence>
<organism evidence="1 2">
    <name type="scientific">Nocardioides flavus</name>
    <name type="common">ex Wang et al. 2016</name>
    <dbReference type="NCBI Taxonomy" id="2058780"/>
    <lineage>
        <taxon>Bacteria</taxon>
        <taxon>Bacillati</taxon>
        <taxon>Actinomycetota</taxon>
        <taxon>Actinomycetes</taxon>
        <taxon>Propionibacteriales</taxon>
        <taxon>Nocardioidaceae</taxon>
        <taxon>Nocardioides</taxon>
    </lineage>
</organism>
<accession>A0ABQ3HDK0</accession>
<keyword evidence="2" id="KW-1185">Reference proteome</keyword>
<dbReference type="Gene3D" id="3.90.176.10">
    <property type="entry name" value="Toxin ADP-ribosyltransferase, Chain A, domain 1"/>
    <property type="match status" value="1"/>
</dbReference>
<evidence type="ECO:0000313" key="1">
    <source>
        <dbReference type="EMBL" id="GHE15243.1"/>
    </source>
</evidence>
<dbReference type="Proteomes" id="UP000597341">
    <property type="component" value="Unassembled WGS sequence"/>
</dbReference>
<dbReference type="EMBL" id="BNAD01000001">
    <property type="protein sequence ID" value="GHE15243.1"/>
    <property type="molecule type" value="Genomic_DNA"/>
</dbReference>
<name>A0ABQ3HDK0_9ACTN</name>
<comment type="caution">
    <text evidence="1">The sequence shown here is derived from an EMBL/GenBank/DDBJ whole genome shotgun (WGS) entry which is preliminary data.</text>
</comment>
<protein>
    <submittedName>
        <fullName evidence="1">Uncharacterized protein</fullName>
    </submittedName>
</protein>
<reference evidence="2" key="1">
    <citation type="journal article" date="2019" name="Int. J. Syst. Evol. Microbiol.">
        <title>The Global Catalogue of Microorganisms (GCM) 10K type strain sequencing project: providing services to taxonomists for standard genome sequencing and annotation.</title>
        <authorList>
            <consortium name="The Broad Institute Genomics Platform"/>
            <consortium name="The Broad Institute Genome Sequencing Center for Infectious Disease"/>
            <person name="Wu L."/>
            <person name="Ma J."/>
        </authorList>
    </citation>
    <scope>NUCLEOTIDE SEQUENCE [LARGE SCALE GENOMIC DNA]</scope>
    <source>
        <strain evidence="2">CGMCC 1.12791</strain>
    </source>
</reference>